<gene>
    <name evidence="5" type="ORF">TcWFU_003586</name>
</gene>
<dbReference type="Pfam" id="PF01393">
    <property type="entry name" value="Chromo_shadow"/>
    <property type="match status" value="1"/>
</dbReference>
<reference evidence="5 6" key="1">
    <citation type="journal article" date="2022" name="Front. Cell. Infect. Microbiol.">
        <title>The Genomes of Two Strains of Taenia crassiceps the Animal Model for the Study of Human Cysticercosis.</title>
        <authorList>
            <person name="Bobes R.J."/>
            <person name="Estrada K."/>
            <person name="Rios-Valencia D.G."/>
            <person name="Calderon-Gallegos A."/>
            <person name="de la Torre P."/>
            <person name="Carrero J.C."/>
            <person name="Sanchez-Flores A."/>
            <person name="Laclette J.P."/>
        </authorList>
    </citation>
    <scope>NUCLEOTIDE SEQUENCE [LARGE SCALE GENOMIC DNA]</scope>
    <source>
        <strain evidence="5">WFUcys</strain>
    </source>
</reference>
<dbReference type="SMART" id="SM00298">
    <property type="entry name" value="CHROMO"/>
    <property type="match status" value="2"/>
</dbReference>
<dbReference type="InterPro" id="IPR008251">
    <property type="entry name" value="Chromo_shadow_dom"/>
</dbReference>
<organism evidence="5 6">
    <name type="scientific">Taenia crassiceps</name>
    <dbReference type="NCBI Taxonomy" id="6207"/>
    <lineage>
        <taxon>Eukaryota</taxon>
        <taxon>Metazoa</taxon>
        <taxon>Spiralia</taxon>
        <taxon>Lophotrochozoa</taxon>
        <taxon>Platyhelminthes</taxon>
        <taxon>Cestoda</taxon>
        <taxon>Eucestoda</taxon>
        <taxon>Cyclophyllidea</taxon>
        <taxon>Taeniidae</taxon>
        <taxon>Taenia</taxon>
    </lineage>
</organism>
<sequence>MVIKTFRERILWLWHARQVRAAVGVTCEGRRWAGGWAAPLRTGLGGSRRRGRFGSVELSFEIGRDVCLTFASPVRFGLRTMSDFEENPDEFIVEKVLRVRIRNGKKEYFLKWKGYPDSENTWEPEENLDCPDLIKQFEENAKKLTTKPRPVGRPSSIASSDNGSVRDADLPKTDSMPSSEPDPSKAGDMASKKRGRKRRNPTSQEPDANKTGDEHEEEEEGEGEDEEEGEGGSPVKRQVLSEIPSTGGKVRGFERNLKVERIIGATESSGELMFLIKWQGIDIADLVPAKEANVKCPQAVIKFYEERLTWHTPDSQSSPART</sequence>
<dbReference type="PRINTS" id="PR00504">
    <property type="entry name" value="CHROMODOMAIN"/>
</dbReference>
<evidence type="ECO:0000313" key="5">
    <source>
        <dbReference type="EMBL" id="KAL5107564.1"/>
    </source>
</evidence>
<dbReference type="InterPro" id="IPR051219">
    <property type="entry name" value="Heterochromatin_chromo-domain"/>
</dbReference>
<dbReference type="EMBL" id="JAKROA010000004">
    <property type="protein sequence ID" value="KAL5107564.1"/>
    <property type="molecule type" value="Genomic_DNA"/>
</dbReference>
<evidence type="ECO:0000259" key="4">
    <source>
        <dbReference type="PROSITE" id="PS50013"/>
    </source>
</evidence>
<dbReference type="InterPro" id="IPR016197">
    <property type="entry name" value="Chromo-like_dom_sf"/>
</dbReference>
<keyword evidence="2" id="KW-0539">Nucleus</keyword>
<dbReference type="PROSITE" id="PS50013">
    <property type="entry name" value="CHROMO_2"/>
    <property type="match status" value="2"/>
</dbReference>
<feature type="domain" description="Chromo" evidence="4">
    <location>
        <begin position="257"/>
        <end position="315"/>
    </location>
</feature>
<dbReference type="InterPro" id="IPR000953">
    <property type="entry name" value="Chromo/chromo_shadow_dom"/>
</dbReference>
<evidence type="ECO:0000313" key="6">
    <source>
        <dbReference type="Proteomes" id="UP001651158"/>
    </source>
</evidence>
<dbReference type="InterPro" id="IPR023779">
    <property type="entry name" value="Chromodomain_CS"/>
</dbReference>
<keyword evidence="6" id="KW-1185">Reference proteome</keyword>
<protein>
    <recommendedName>
        <fullName evidence="4">Chromo domain-containing protein</fullName>
    </recommendedName>
</protein>
<dbReference type="Pfam" id="PF00385">
    <property type="entry name" value="Chromo"/>
    <property type="match status" value="1"/>
</dbReference>
<evidence type="ECO:0000256" key="2">
    <source>
        <dbReference type="ARBA" id="ARBA00023242"/>
    </source>
</evidence>
<dbReference type="InterPro" id="IPR017984">
    <property type="entry name" value="Chromo_dom_subgr"/>
</dbReference>
<dbReference type="SUPFAM" id="SSF54160">
    <property type="entry name" value="Chromo domain-like"/>
    <property type="match status" value="2"/>
</dbReference>
<feature type="compositionally biased region" description="Acidic residues" evidence="3">
    <location>
        <begin position="214"/>
        <end position="230"/>
    </location>
</feature>
<dbReference type="Gene3D" id="2.40.50.40">
    <property type="match status" value="2"/>
</dbReference>
<dbReference type="CDD" id="cd00034">
    <property type="entry name" value="CSD"/>
    <property type="match status" value="1"/>
</dbReference>
<dbReference type="PROSITE" id="PS00598">
    <property type="entry name" value="CHROMO_1"/>
    <property type="match status" value="1"/>
</dbReference>
<dbReference type="SMART" id="SM00300">
    <property type="entry name" value="ChSh"/>
    <property type="match status" value="1"/>
</dbReference>
<proteinExistence type="predicted"/>
<dbReference type="PANTHER" id="PTHR22812">
    <property type="entry name" value="CHROMOBOX PROTEIN"/>
    <property type="match status" value="1"/>
</dbReference>
<name>A0ABR4QCX7_9CEST</name>
<comment type="caution">
    <text evidence="5">The sequence shown here is derived from an EMBL/GenBank/DDBJ whole genome shotgun (WGS) entry which is preliminary data.</text>
</comment>
<evidence type="ECO:0000256" key="3">
    <source>
        <dbReference type="SAM" id="MobiDB-lite"/>
    </source>
</evidence>
<evidence type="ECO:0000256" key="1">
    <source>
        <dbReference type="ARBA" id="ARBA00004123"/>
    </source>
</evidence>
<accession>A0ABR4QCX7</accession>
<dbReference type="CDD" id="cd18631">
    <property type="entry name" value="CD_HP1_like"/>
    <property type="match status" value="1"/>
</dbReference>
<feature type="region of interest" description="Disordered" evidence="3">
    <location>
        <begin position="143"/>
        <end position="249"/>
    </location>
</feature>
<dbReference type="Proteomes" id="UP001651158">
    <property type="component" value="Unassembled WGS sequence"/>
</dbReference>
<feature type="domain" description="Chromo" evidence="4">
    <location>
        <begin position="91"/>
        <end position="149"/>
    </location>
</feature>
<dbReference type="InterPro" id="IPR023780">
    <property type="entry name" value="Chromo_domain"/>
</dbReference>
<comment type="subcellular location">
    <subcellularLocation>
        <location evidence="1">Nucleus</location>
    </subcellularLocation>
</comment>